<proteinExistence type="predicted"/>
<reference evidence="1 2" key="2">
    <citation type="journal article" date="2022" name="Mol. Ecol. Resour.">
        <title>The genomes of chicory, endive, great burdock and yacon provide insights into Asteraceae paleo-polyploidization history and plant inulin production.</title>
        <authorList>
            <person name="Fan W."/>
            <person name="Wang S."/>
            <person name="Wang H."/>
            <person name="Wang A."/>
            <person name="Jiang F."/>
            <person name="Liu H."/>
            <person name="Zhao H."/>
            <person name="Xu D."/>
            <person name="Zhang Y."/>
        </authorList>
    </citation>
    <scope>NUCLEOTIDE SEQUENCE [LARGE SCALE GENOMIC DNA]</scope>
    <source>
        <strain evidence="2">cv. Yunnan</strain>
        <tissue evidence="1">Leaves</tissue>
    </source>
</reference>
<reference evidence="2" key="1">
    <citation type="journal article" date="2022" name="Mol. Ecol. Resour.">
        <title>The genomes of chicory, endive, great burdock and yacon provide insights into Asteraceae palaeo-polyploidization history and plant inulin production.</title>
        <authorList>
            <person name="Fan W."/>
            <person name="Wang S."/>
            <person name="Wang H."/>
            <person name="Wang A."/>
            <person name="Jiang F."/>
            <person name="Liu H."/>
            <person name="Zhao H."/>
            <person name="Xu D."/>
            <person name="Zhang Y."/>
        </authorList>
    </citation>
    <scope>NUCLEOTIDE SEQUENCE [LARGE SCALE GENOMIC DNA]</scope>
    <source>
        <strain evidence="2">cv. Yunnan</strain>
    </source>
</reference>
<protein>
    <submittedName>
        <fullName evidence="1">Uncharacterized protein</fullName>
    </submittedName>
</protein>
<name>A0ACB9HUC6_9ASTR</name>
<organism evidence="1 2">
    <name type="scientific">Smallanthus sonchifolius</name>
    <dbReference type="NCBI Taxonomy" id="185202"/>
    <lineage>
        <taxon>Eukaryota</taxon>
        <taxon>Viridiplantae</taxon>
        <taxon>Streptophyta</taxon>
        <taxon>Embryophyta</taxon>
        <taxon>Tracheophyta</taxon>
        <taxon>Spermatophyta</taxon>
        <taxon>Magnoliopsida</taxon>
        <taxon>eudicotyledons</taxon>
        <taxon>Gunneridae</taxon>
        <taxon>Pentapetalae</taxon>
        <taxon>asterids</taxon>
        <taxon>campanulids</taxon>
        <taxon>Asterales</taxon>
        <taxon>Asteraceae</taxon>
        <taxon>Asteroideae</taxon>
        <taxon>Heliantheae alliance</taxon>
        <taxon>Millerieae</taxon>
        <taxon>Smallanthus</taxon>
    </lineage>
</organism>
<dbReference type="EMBL" id="CM042028">
    <property type="protein sequence ID" value="KAI3799086.1"/>
    <property type="molecule type" value="Genomic_DNA"/>
</dbReference>
<evidence type="ECO:0000313" key="1">
    <source>
        <dbReference type="EMBL" id="KAI3799086.1"/>
    </source>
</evidence>
<sequence length="2935" mass="330310">MPVSLLEELLRWRDIESPKGANDTSTFQKKLTVECIFCSASIRFVQCFPPEGLTEKLWSGLEHFVFDWLINADRVVSQAEYPSLVELRGLLLDLVSHLVGALSLIRFIPVTGRFIMELNARRIDTSGARIETLSIINGMRHLRLGVKTDGGLNMSASFVAKANPLSHAPTKRKGELHHALCKMLSNILAPLTDDNKCHWPPSGVQRALTVWYEAVARVRMQILHWADKQSKHIPAAYPLVTLLLCLGDPLVFLSNFGPHTEQLYKHLKDKNNRFMALDCLHHVTRFYLGVHGWSQPSNRVWDYLDSVTSQLLTILRKGMLTHDVQHDKLVQFPSEAKIIGLRALLISMSPTSGRVGLEILQAQDLGHYIPKVKIAIESILRSCHRAYNLALLTSSKTTIDAITKEKSHGYLFRSVLKCIPYLIKDVGRSDRITEIIPQHGISIDHGVREEAIQVLNRIVRCHPDRRFAVVRGMMNFILRLPDEFPLLIQTTLGHLLDLLRLWRSCLLDENIEHDASRAKHVQINLRSKRTSFNHGEPIEFHASEIDAIGLIFLASADSQIRHTALELLRCVRDIRNDIQNCLLCDKLDLIKYEAEPILMDDIVQSCYWDSNLESDVAPPDATLEVMLFENHDKNRWARCLSELVKYALLCPLSVQEAKVQITKRLALVTPVELGGKAHQVQDADNKLDQWLMYAVFACSCPPGREGSGAAATQELFYLIIPSLKSCSEASVHAAIMALGRSHLDVCEIMFSELASFMDEISSETEGKSKWKIQKPRREELRIHISNIYKTVADNIWPGMLACKPVLRLHYLKYIDETTKLISTPFENFQDLQTLRYSLACVLRTLAPEFVDSKSEKFDLKTRKRLFDLFLSCCDDSGNTFSLDGLSDYRREVERYKSSQHARSKDSIDKLKFDKELSEQVEAVQWSSMNCMASLLYGPCFDFDNARKMSGRIIYWINSLFIESAPRAPFGYSPTDPKGPFYAKHKSRVGNLRVSLAKIALKNLILSNLDLFPACIDQCYYSDADVADGYFSVLAEVYMRQDVQKCEIQRLLSLILYKVVDPSRQVRDDALQMLETLSAREWAEDKIEGSGSYQVAVVGNLPDSYQQFQYKLSCKLAKDRPELSQLLCEEIMQRQLDAVDIIAQHQVLTCMAPWIENLDFWKLQNSGWKERLLKSLYYVTWRHADQFPDEIEKLWRTIASKPRNIRPVLDFLITKGIEDCDSNASTEISGAFATYFSVAKRVSLYLARICPQGTVDHLVYQLAQRMLEENLESIGVQKSDFNGNFVLEFSLGPAIAQLASVMDNQPLMSPFLVRGSVDSLLRNTSGRTTLGGRTTSGPVILVPPEITVACPSHRRLRGSAGNSRSRHVSRDSGDYLTDTPNSESDSHGVSARELNTALQGHQHQQHLLTHADIALILLAEIAYEKDVDFREHLPLLFHVTFVSMDSSEDIVLEHCQRLLVNLLYSLGGRHLELYNVENNDGENRQLVVSLIKYVQSKRGTMMWENEDPTVTGIELQSAKLLSALVQSMVDAIFFQGDLRETWGAEALKWAMECTSRHLSCRSHQIYRALRPCVNHDACISLLRCLHRCLANPIPEVLGFIMEILLTLQVMVENVEPEKVILYPHLFWGCVAMMHTDFVHVYCQVLELFARVIDLLTFSDRTTENVLLSSMPRDELDHSAVDSEDDVSSPSGADGTVPVFEGVQPLVLKGLMSTVSHDISIEVLSRLTVPSCDSIFGDPQTRLLMHITGLLPWLCLHLNPDAVVGLGSGSTPPLLQQHQKARSVSMNLAIWCEAKSLDELATIFMAYSQGRIKTIDNLLACVSPLLCSKWAPTHSVLAFGHLLNLLEKGPVEYQRVVLIILKQLVHHIPMDAVQNQHMYALISQLVESSLCSEALGVLEALLHNYEPMTASINHDQAHCESSLGGVDESAFMAHAGPSAESCVSAKELALRNTRIILGRMDVATNYDAASLHSDGPHSDFNRSCISVNTSRDSKSTGEIITRFELDIACICEKLTNLNFLSMHVETKESDFEVFVSDADPDLVIKTLEFALLSGFLDSEVKLLEAYISDLQMEIVNVIVSLFSRKHFGESLTGMVDMLHDSEKSLEQSLEQVLEIKAQTANFEKNLLRLSGGEDYTESLNSIDQVELNDKMKINMQIAENQRHVLRMLDKSLEGEIDLEKRVSELTQIEETLIMRLRLLEQEVVYAEDEAEMTLEKFYETDLTSEILMETSKALINKVKMLQFNLKSSQGKIQTESTEDRCIFLSESNADLKKELNLVKGKVKMLETSLHQMKETKKATARNINHCSKFISDLVMQMTLERERLQEQISSLKQENKIFINHLKKTDEDHKASSNNDFTTEKTGALSSNFEVEKSCNKTARDIDARQLKTKGILLSLFILIIPLFGVLYQLQCTSFTVHLADVESAFGSDALEKSCIWGDAYLFIFRRIVMADQQKLTRIGLAGLAVMGQNLALNIAEKGFPISVYNRSTSKVDETVERAEKEGNLPVFGFHDPESFVNSIQKPRVIIMLVKAGAPVDQTIKTLSQYMEKGDCIIDGGNEWYENTERREKAMAELGLLYLGMGVSGGEEGARNGPSMMPGGSIEAYKYIEDIVLKVAAQVPDSGPCVTYIGEGGSGNFVKMVHNGIEYGDMQLISEAYDVLKSVGKLSNEELHEVFSEWNKGELQSFLIEITADIFGIKDDKGDGYLVDKVLDKTGMKGTGKWTVQQAADLSIAAPTIAASLDSRFLSGLKDERVEAAKVFKSGGFDDILADQQVDKEKLINDVKQALYAAKICSYAQGMNLIRAKSNEKGWNLKLGELARIWKGGCIIRAIFLDRIKQAYDRNSELANLLVDPEFAKEMVERQSAWRRVVCLAINSGISTPGMSSSLAYFDTYRRERLPANLVQAQRDYFGAHTYERTDVPGSFHTEWFKLAKPSRL</sequence>
<comment type="caution">
    <text evidence="1">The sequence shown here is derived from an EMBL/GenBank/DDBJ whole genome shotgun (WGS) entry which is preliminary data.</text>
</comment>
<gene>
    <name evidence="1" type="ORF">L1987_34376</name>
</gene>
<evidence type="ECO:0000313" key="2">
    <source>
        <dbReference type="Proteomes" id="UP001056120"/>
    </source>
</evidence>
<dbReference type="Proteomes" id="UP001056120">
    <property type="component" value="Linkage Group LG11"/>
</dbReference>
<keyword evidence="2" id="KW-1185">Reference proteome</keyword>
<accession>A0ACB9HUC6</accession>